<accession>A0AAW1MCJ6</accession>
<protein>
    <recommendedName>
        <fullName evidence="3">Serine/threonine-protein phosphatase</fullName>
        <ecNumber evidence="3">3.1.3.16</ecNumber>
    </recommendedName>
</protein>
<evidence type="ECO:0000313" key="6">
    <source>
        <dbReference type="Proteomes" id="UP001458880"/>
    </source>
</evidence>
<dbReference type="PROSITE" id="PS50222">
    <property type="entry name" value="EF_HAND_2"/>
    <property type="match status" value="1"/>
</dbReference>
<evidence type="ECO:0000256" key="3">
    <source>
        <dbReference type="RuleBase" id="RU004273"/>
    </source>
</evidence>
<dbReference type="PRINTS" id="PR00114">
    <property type="entry name" value="STPHPHTASE"/>
</dbReference>
<dbReference type="InterPro" id="IPR004843">
    <property type="entry name" value="Calcineurin-like_PHP"/>
</dbReference>
<dbReference type="Pfam" id="PF00149">
    <property type="entry name" value="Metallophos"/>
    <property type="match status" value="1"/>
</dbReference>
<keyword evidence="2" id="KW-0106">Calcium</keyword>
<dbReference type="InterPro" id="IPR018247">
    <property type="entry name" value="EF_Hand_1_Ca_BS"/>
</dbReference>
<dbReference type="InterPro" id="IPR050341">
    <property type="entry name" value="PP1_catalytic_subunit"/>
</dbReference>
<dbReference type="AlphaFoldDB" id="A0AAW1MCJ6"/>
<dbReference type="Gene3D" id="3.60.21.10">
    <property type="match status" value="1"/>
</dbReference>
<dbReference type="PANTHER" id="PTHR11668:SF496">
    <property type="entry name" value="SERINE_THREONINE-PROTEIN PHOSPHATASE"/>
    <property type="match status" value="1"/>
</dbReference>
<dbReference type="InterPro" id="IPR006186">
    <property type="entry name" value="Ser/Thr-sp_prot-phosphatase"/>
</dbReference>
<dbReference type="SMART" id="SM00156">
    <property type="entry name" value="PP2Ac"/>
    <property type="match status" value="1"/>
</dbReference>
<keyword evidence="6" id="KW-1185">Reference proteome</keyword>
<gene>
    <name evidence="5" type="ORF">QE152_g8190</name>
</gene>
<dbReference type="GO" id="GO:0005634">
    <property type="term" value="C:nucleus"/>
    <property type="evidence" value="ECO:0007669"/>
    <property type="project" value="TreeGrafter"/>
</dbReference>
<dbReference type="SUPFAM" id="SSF56300">
    <property type="entry name" value="Metallo-dependent phosphatases"/>
    <property type="match status" value="1"/>
</dbReference>
<dbReference type="InterPro" id="IPR002048">
    <property type="entry name" value="EF_hand_dom"/>
</dbReference>
<evidence type="ECO:0000259" key="4">
    <source>
        <dbReference type="PROSITE" id="PS50222"/>
    </source>
</evidence>
<dbReference type="PANTHER" id="PTHR11668">
    <property type="entry name" value="SERINE/THREONINE PROTEIN PHOSPHATASE"/>
    <property type="match status" value="1"/>
</dbReference>
<dbReference type="Gene3D" id="1.10.238.10">
    <property type="entry name" value="EF-hand"/>
    <property type="match status" value="1"/>
</dbReference>
<name>A0AAW1MCJ6_POPJA</name>
<feature type="domain" description="EF-hand" evidence="4">
    <location>
        <begin position="274"/>
        <end position="309"/>
    </location>
</feature>
<organism evidence="5 6">
    <name type="scientific">Popillia japonica</name>
    <name type="common">Japanese beetle</name>
    <dbReference type="NCBI Taxonomy" id="7064"/>
    <lineage>
        <taxon>Eukaryota</taxon>
        <taxon>Metazoa</taxon>
        <taxon>Ecdysozoa</taxon>
        <taxon>Arthropoda</taxon>
        <taxon>Hexapoda</taxon>
        <taxon>Insecta</taxon>
        <taxon>Pterygota</taxon>
        <taxon>Neoptera</taxon>
        <taxon>Endopterygota</taxon>
        <taxon>Coleoptera</taxon>
        <taxon>Polyphaga</taxon>
        <taxon>Scarabaeiformia</taxon>
        <taxon>Scarabaeidae</taxon>
        <taxon>Rutelinae</taxon>
        <taxon>Popillia</taxon>
    </lineage>
</organism>
<comment type="caution">
    <text evidence="5">The sequence shown here is derived from an EMBL/GenBank/DDBJ whole genome shotgun (WGS) entry which is preliminary data.</text>
</comment>
<comment type="catalytic activity">
    <reaction evidence="3">
        <text>O-phospho-L-threonyl-[protein] + H2O = L-threonyl-[protein] + phosphate</text>
        <dbReference type="Rhea" id="RHEA:47004"/>
        <dbReference type="Rhea" id="RHEA-COMP:11060"/>
        <dbReference type="Rhea" id="RHEA-COMP:11605"/>
        <dbReference type="ChEBI" id="CHEBI:15377"/>
        <dbReference type="ChEBI" id="CHEBI:30013"/>
        <dbReference type="ChEBI" id="CHEBI:43474"/>
        <dbReference type="ChEBI" id="CHEBI:61977"/>
        <dbReference type="EC" id="3.1.3.16"/>
    </reaction>
</comment>
<dbReference type="PROSITE" id="PS00018">
    <property type="entry name" value="EF_HAND_1"/>
    <property type="match status" value="1"/>
</dbReference>
<evidence type="ECO:0000256" key="1">
    <source>
        <dbReference type="ARBA" id="ARBA00008294"/>
    </source>
</evidence>
<evidence type="ECO:0000313" key="5">
    <source>
        <dbReference type="EMBL" id="KAK9743930.1"/>
    </source>
</evidence>
<reference evidence="5 6" key="1">
    <citation type="journal article" date="2024" name="BMC Genomics">
        <title>De novo assembly and annotation of Popillia japonica's genome with initial clues to its potential as an invasive pest.</title>
        <authorList>
            <person name="Cucini C."/>
            <person name="Boschi S."/>
            <person name="Funari R."/>
            <person name="Cardaioli E."/>
            <person name="Iannotti N."/>
            <person name="Marturano G."/>
            <person name="Paoli F."/>
            <person name="Bruttini M."/>
            <person name="Carapelli A."/>
            <person name="Frati F."/>
            <person name="Nardi F."/>
        </authorList>
    </citation>
    <scope>NUCLEOTIDE SEQUENCE [LARGE SCALE GENOMIC DNA]</scope>
    <source>
        <strain evidence="5">DMR45628</strain>
    </source>
</reference>
<proteinExistence type="inferred from homology"/>
<dbReference type="InterPro" id="IPR011992">
    <property type="entry name" value="EF-hand-dom_pair"/>
</dbReference>
<sequence length="800" mass="91833">MSRFKAISELCNVVSLAAYCSDDSSMLMTLENVTSELWIPSVRVQEGESWQSVLNKELQEIFEMELESTKLLKIYKIWLPDHSANWIYHCVYSLNVTQDVKRKSKNTRGRYRGRVRWVTEQELIKLLLNGTLRTPELLIYFQTLKAHHEFPYTPSMDHITLAPEYIMKGKLVEISQEAFVNPGRNLYEQLIDAAGFNIDLQKYLYKEFIFFSFPAVYMSQISFIRFVMELGWSREDAPNVFRAADVTDRNGLSYREFLFILAAIDPYTAHGGGPAEIRCRYMFRFFDVDRDGILNLSEFRNFIAYMRKSKSLPPDLIEIMKDADVIYKNLGFSSITPLTIGSFLVAVGTLKIRGTSHIFRSVKSAQQYIQGILKREIRHRSSDTQINKRTSDFTSRYRADDKLYELAVHTVRLQKSATLINVEELWNMQTAVSQTAISIVQTSTPEQYRRTSIAIFNQESECNELLKSLRYLQQLNKFKTYGKGKPLFSWGRLDSELFGRHLINVCKSVEAIFQREPRLLDLVSPIYVMGDLHGNISDLIYFEKVFWNLGPCLSPSNMLFLGDFVDRGAYGIEVITYLLCYKMQTPHKVWLLRGNHEIRDIQKMFTFQTECINKFGDRSGLDVWEAVNGLDVWEAVNRVFDCMPLAGTIDGKIFCVHGGIPPPWLCPVATAINQIPLPLDHPDIQSPLAWELMWNDPIKKSTITDNITMELAANDGFATNYRRGTAHVFNVEALERFLSTNNFSHIIRAHEVAQAGFSVQQKAKLLTVFSSSKYCGGGNEAACILADRGKLRILRLETET</sequence>
<dbReference type="PROSITE" id="PS00125">
    <property type="entry name" value="SER_THR_PHOSPHATASE"/>
    <property type="match status" value="1"/>
</dbReference>
<dbReference type="EMBL" id="JASPKY010000064">
    <property type="protein sequence ID" value="KAK9743930.1"/>
    <property type="molecule type" value="Genomic_DNA"/>
</dbReference>
<comment type="similarity">
    <text evidence="1 3">Belongs to the PPP phosphatase family.</text>
</comment>
<evidence type="ECO:0000256" key="2">
    <source>
        <dbReference type="ARBA" id="ARBA00022837"/>
    </source>
</evidence>
<dbReference type="CDD" id="cd00144">
    <property type="entry name" value="MPP_PPP_family"/>
    <property type="match status" value="1"/>
</dbReference>
<dbReference type="InterPro" id="IPR029052">
    <property type="entry name" value="Metallo-depent_PP-like"/>
</dbReference>
<keyword evidence="3" id="KW-0378">Hydrolase</keyword>
<dbReference type="SUPFAM" id="SSF47473">
    <property type="entry name" value="EF-hand"/>
    <property type="match status" value="1"/>
</dbReference>
<dbReference type="GO" id="GO:0004722">
    <property type="term" value="F:protein serine/threonine phosphatase activity"/>
    <property type="evidence" value="ECO:0007669"/>
    <property type="project" value="UniProtKB-EC"/>
</dbReference>
<dbReference type="Proteomes" id="UP001458880">
    <property type="component" value="Unassembled WGS sequence"/>
</dbReference>
<dbReference type="GO" id="GO:0005509">
    <property type="term" value="F:calcium ion binding"/>
    <property type="evidence" value="ECO:0007669"/>
    <property type="project" value="InterPro"/>
</dbReference>
<dbReference type="EC" id="3.1.3.16" evidence="3"/>
<dbReference type="GO" id="GO:0005737">
    <property type="term" value="C:cytoplasm"/>
    <property type="evidence" value="ECO:0007669"/>
    <property type="project" value="TreeGrafter"/>
</dbReference>